<evidence type="ECO:0000259" key="9">
    <source>
        <dbReference type="Pfam" id="PF18139"/>
    </source>
</evidence>
<dbReference type="InParanoid" id="K1PW68"/>
<accession>K1PW68</accession>
<keyword evidence="5" id="KW-0406">Ion transport</keyword>
<dbReference type="InterPro" id="IPR050927">
    <property type="entry name" value="TRPM"/>
</dbReference>
<evidence type="ECO:0000256" key="3">
    <source>
        <dbReference type="ARBA" id="ARBA00022692"/>
    </source>
</evidence>
<organism evidence="11">
    <name type="scientific">Magallana gigas</name>
    <name type="common">Pacific oyster</name>
    <name type="synonym">Crassostrea gigas</name>
    <dbReference type="NCBI Taxonomy" id="29159"/>
    <lineage>
        <taxon>Eukaryota</taxon>
        <taxon>Metazoa</taxon>
        <taxon>Spiralia</taxon>
        <taxon>Lophotrochozoa</taxon>
        <taxon>Mollusca</taxon>
        <taxon>Bivalvia</taxon>
        <taxon>Autobranchia</taxon>
        <taxon>Pteriomorphia</taxon>
        <taxon>Ostreida</taxon>
        <taxon>Ostreoidea</taxon>
        <taxon>Ostreidae</taxon>
        <taxon>Magallana</taxon>
    </lineage>
</organism>
<gene>
    <name evidence="11" type="ORF">CGI_10014328</name>
</gene>
<dbReference type="Pfam" id="PF25508">
    <property type="entry name" value="TRPM2"/>
    <property type="match status" value="1"/>
</dbReference>
<name>K1PW68_MAGGI</name>
<dbReference type="PANTHER" id="PTHR13800:SF12">
    <property type="entry name" value="TRANSIENT RECEPTOR POTENTIAL CATION CHANNEL SUBFAMILY M MEMBER-LIKE 2"/>
    <property type="match status" value="1"/>
</dbReference>
<dbReference type="GO" id="GO:0005886">
    <property type="term" value="C:plasma membrane"/>
    <property type="evidence" value="ECO:0007669"/>
    <property type="project" value="TreeGrafter"/>
</dbReference>
<evidence type="ECO:0000256" key="7">
    <source>
        <dbReference type="ARBA" id="ARBA00023303"/>
    </source>
</evidence>
<feature type="domain" description="TRPM-like" evidence="10">
    <location>
        <begin position="381"/>
        <end position="622"/>
    </location>
</feature>
<feature type="domain" description="TRPM SLOG" evidence="9">
    <location>
        <begin position="1168"/>
        <end position="1230"/>
    </location>
</feature>
<keyword evidence="6" id="KW-0472">Membrane</keyword>
<evidence type="ECO:0000256" key="2">
    <source>
        <dbReference type="ARBA" id="ARBA00022448"/>
    </source>
</evidence>
<evidence type="ECO:0000256" key="4">
    <source>
        <dbReference type="ARBA" id="ARBA00022989"/>
    </source>
</evidence>
<evidence type="ECO:0000313" key="11">
    <source>
        <dbReference type="EMBL" id="EKC25973.1"/>
    </source>
</evidence>
<dbReference type="InterPro" id="IPR005821">
    <property type="entry name" value="Ion_trans_dom"/>
</dbReference>
<keyword evidence="4" id="KW-1133">Transmembrane helix</keyword>
<feature type="domain" description="TRPM SLOG" evidence="9">
    <location>
        <begin position="137"/>
        <end position="203"/>
    </location>
</feature>
<dbReference type="GO" id="GO:0099604">
    <property type="term" value="F:ligand-gated calcium channel activity"/>
    <property type="evidence" value="ECO:0007669"/>
    <property type="project" value="TreeGrafter"/>
</dbReference>
<evidence type="ECO:0000256" key="5">
    <source>
        <dbReference type="ARBA" id="ARBA00023065"/>
    </source>
</evidence>
<dbReference type="Pfam" id="PF00520">
    <property type="entry name" value="Ion_trans"/>
    <property type="match status" value="1"/>
</dbReference>
<evidence type="ECO:0000259" key="10">
    <source>
        <dbReference type="Pfam" id="PF25508"/>
    </source>
</evidence>
<dbReference type="PANTHER" id="PTHR13800">
    <property type="entry name" value="TRANSIENT RECEPTOR POTENTIAL CATION CHANNEL, SUBFAMILY M, MEMBER 6"/>
    <property type="match status" value="1"/>
</dbReference>
<feature type="domain" description="Ion transport" evidence="8">
    <location>
        <begin position="673"/>
        <end position="939"/>
    </location>
</feature>
<keyword evidence="3" id="KW-0812">Transmembrane</keyword>
<keyword evidence="2" id="KW-0813">Transport</keyword>
<dbReference type="InterPro" id="IPR057366">
    <property type="entry name" value="TRPM-like"/>
</dbReference>
<comment type="subcellular location">
    <subcellularLocation>
        <location evidence="1">Membrane</location>
        <topology evidence="1">Multi-pass membrane protein</topology>
    </subcellularLocation>
</comment>
<evidence type="ECO:0000256" key="1">
    <source>
        <dbReference type="ARBA" id="ARBA00004141"/>
    </source>
</evidence>
<sequence>MDANDLKFTWNEITQGVTTTNSTSDDGNTSPTMVFSVIGDSDSFVPRPWPKTVFQTALIEAAKSGGETWILYNGKKHGLSKVVREAYKNYEDIEFKTRAAKNKISDPDRHVKLVNIAGKEVSQNTSEKTTEFKTTLGEGQEFLLDFEKFVSEQDVSFFSQQMDTTIIVCEGDIETIAHISKALQHKLPVIIMKGSGMAADLVVDYLENKNLLRKKASILLGIRFDDTTYQELKKHLKSIDKAKDLVEVFDLERDDPLMLSNIVGETVVSCWSIESTLQSYTNEGVKIPKHDKSSFHSDVSHTEVNENTNKGSSLAWKLLRRNFVSPEEKIIYQVLEGFKESKPYVLNPKYSTPTSLPLYFYFGYQLLQELELIEECGPVLLLEALKANRCDYVRVLLDRGVHLKMINLPELYEQAVSCQKCKFKRKDCLHMQWILKEKQAKKLCHEYRSMMKKRIKHGNPQNAKYIVEELTELSVSVADAATGLCRKLLRYKEYSTDEFSDKEKSPTINVNLKDTTISDILLWAIFANRKELAEICWLRGDNHLLTGLVCSAILRKLSKKASNVKEQILSIDLEEHSKLFEERCISIMDSMYQEDSQHAIDLMDDEAVVWGIHSSPLTFAYENFMYDVVAHTCSQKYINIKWYNNLAPDLVPFLQSAIRKPKNFVTAPLTKYIFNYMVFLTVLVMYSSFVLTSIGKNYSEVFLARVFEYFVYLWGLGDLIEETISCFGCLEARGRSHRGYYSRMKRYLYDFWNGVDLLSYALLIVALFVRHVHQSKPFTDARRIYALSLLVMYLRFLEVFLIHRKLGPTLIMIKEMLKDLLRFLFIAVFVVLGVGIYYHTNLWPDYEAMWDGGWQNWRIWTILYYPYWQLYAEINLDHLDGSNESNCTSVTSADSSKCPREDWTVQAIAAIYMLFSNFLLVNLVIAMFSYTFERVQENSEKLWRFERYTVINDYDWRIPSPINLVSLEFTTNFVYIWTSEQVYSRCRYSHLSANTCLVTHHNPSCVWDYVNDNTPIDRDAGQSDASDVEFTWNEITQGVTTTNSTSDDGNTSPTMVFSVIGDSDSFVPRPWPKTVFQTALIEAAKSGGETWILYLGKKQGISKVVRDAYRNYEDIEFKTRAAKNKINNPDRHVKLINLAGKKACQGNSEKITEFKTTHGEGHGCLLDFEKFVSQQEVSFFSQKMDTKMPVPIAIIVCEGDIETIAHIAKALQHKLPVIIMKGSGMAADLVVDYLENKNVLCKKASISLGIRFDDSKYKELKKHLKTIGKAKELVGVFDLDQDDPAMLSHIVGEAVVSCWSLQDILHTYTDDGVGIQKHEEISLSSDHSHTETNGNTTKGSSLAWKLLRRNFVSPEEQIIHQVLEGFKESRPYVLNPQYSSPTSLPLYFYFGYQLLQELDLTEECGPVLLLEALKANRCDYVRVLLDQGVKLKMINLPELYEQQIQETQAKKLCHEYRSMMRKRIKHGNPQEAKYIVDELTELSVSVADAARGLCRKMLRYKDNFHFMQFLKQGCLEKRGRSHRGYYSRMKRYIYDFWNVVDLLSYLLLIVALFIRHFHPSETFTLARRMYALSLLVMYLRFLEVFLIHRKLGPTLIMIKEMLFLWCLELGSITMPIFGRTTKQCGVEDGLIGGYGPSFTIRTGSSMGI</sequence>
<protein>
    <submittedName>
        <fullName evidence="11">Transient receptor potential cation channel subfamily M member 2</fullName>
    </submittedName>
</protein>
<keyword evidence="11" id="KW-0675">Receptor</keyword>
<proteinExistence type="predicted"/>
<reference evidence="11" key="1">
    <citation type="journal article" date="2012" name="Nature">
        <title>The oyster genome reveals stress adaptation and complexity of shell formation.</title>
        <authorList>
            <person name="Zhang G."/>
            <person name="Fang X."/>
            <person name="Guo X."/>
            <person name="Li L."/>
            <person name="Luo R."/>
            <person name="Xu F."/>
            <person name="Yang P."/>
            <person name="Zhang L."/>
            <person name="Wang X."/>
            <person name="Qi H."/>
            <person name="Xiong Z."/>
            <person name="Que H."/>
            <person name="Xie Y."/>
            <person name="Holland P.W."/>
            <person name="Paps J."/>
            <person name="Zhu Y."/>
            <person name="Wu F."/>
            <person name="Chen Y."/>
            <person name="Wang J."/>
            <person name="Peng C."/>
            <person name="Meng J."/>
            <person name="Yang L."/>
            <person name="Liu J."/>
            <person name="Wen B."/>
            <person name="Zhang N."/>
            <person name="Huang Z."/>
            <person name="Zhu Q."/>
            <person name="Feng Y."/>
            <person name="Mount A."/>
            <person name="Hedgecock D."/>
            <person name="Xu Z."/>
            <person name="Liu Y."/>
            <person name="Domazet-Loso T."/>
            <person name="Du Y."/>
            <person name="Sun X."/>
            <person name="Zhang S."/>
            <person name="Liu B."/>
            <person name="Cheng P."/>
            <person name="Jiang X."/>
            <person name="Li J."/>
            <person name="Fan D."/>
            <person name="Wang W."/>
            <person name="Fu W."/>
            <person name="Wang T."/>
            <person name="Wang B."/>
            <person name="Zhang J."/>
            <person name="Peng Z."/>
            <person name="Li Y."/>
            <person name="Li N."/>
            <person name="Wang J."/>
            <person name="Chen M."/>
            <person name="He Y."/>
            <person name="Tan F."/>
            <person name="Song X."/>
            <person name="Zheng Q."/>
            <person name="Huang R."/>
            <person name="Yang H."/>
            <person name="Du X."/>
            <person name="Chen L."/>
            <person name="Yang M."/>
            <person name="Gaffney P.M."/>
            <person name="Wang S."/>
            <person name="Luo L."/>
            <person name="She Z."/>
            <person name="Ming Y."/>
            <person name="Huang W."/>
            <person name="Zhang S."/>
            <person name="Huang B."/>
            <person name="Zhang Y."/>
            <person name="Qu T."/>
            <person name="Ni P."/>
            <person name="Miao G."/>
            <person name="Wang J."/>
            <person name="Wang Q."/>
            <person name="Steinberg C.E."/>
            <person name="Wang H."/>
            <person name="Li N."/>
            <person name="Qian L."/>
            <person name="Zhang G."/>
            <person name="Li Y."/>
            <person name="Yang H."/>
            <person name="Liu X."/>
            <person name="Wang J."/>
            <person name="Yin Y."/>
            <person name="Wang J."/>
        </authorList>
    </citation>
    <scope>NUCLEOTIDE SEQUENCE [LARGE SCALE GENOMIC DNA]</scope>
    <source>
        <strain evidence="11">05x7-T-G4-1.051#20</strain>
    </source>
</reference>
<dbReference type="Pfam" id="PF18139">
    <property type="entry name" value="LSDAT_euk"/>
    <property type="match status" value="2"/>
</dbReference>
<evidence type="ECO:0000259" key="8">
    <source>
        <dbReference type="Pfam" id="PF00520"/>
    </source>
</evidence>
<evidence type="ECO:0000256" key="6">
    <source>
        <dbReference type="ARBA" id="ARBA00023136"/>
    </source>
</evidence>
<keyword evidence="7" id="KW-0407">Ion channel</keyword>
<dbReference type="EMBL" id="JH816212">
    <property type="protein sequence ID" value="EKC25973.1"/>
    <property type="molecule type" value="Genomic_DNA"/>
</dbReference>
<dbReference type="HOGENOM" id="CLU_242569_0_0_1"/>
<dbReference type="InterPro" id="IPR041491">
    <property type="entry name" value="TRPM_SLOG"/>
</dbReference>